<evidence type="ECO:0000256" key="6">
    <source>
        <dbReference type="SAM" id="MobiDB-lite"/>
    </source>
</evidence>
<dbReference type="Gene3D" id="3.40.50.200">
    <property type="entry name" value="Peptidase S8/S53 domain"/>
    <property type="match status" value="1"/>
</dbReference>
<feature type="active site" description="Charge relay system" evidence="5">
    <location>
        <position position="331"/>
    </location>
</feature>
<feature type="signal peptide" evidence="7">
    <location>
        <begin position="1"/>
        <end position="29"/>
    </location>
</feature>
<dbReference type="InterPro" id="IPR015500">
    <property type="entry name" value="Peptidase_S8_subtilisin-rel"/>
</dbReference>
<dbReference type="InterPro" id="IPR050131">
    <property type="entry name" value="Peptidase_S8_subtilisin-like"/>
</dbReference>
<dbReference type="Proteomes" id="UP001555826">
    <property type="component" value="Unassembled WGS sequence"/>
</dbReference>
<accession>A0ABV3P4N8</accession>
<dbReference type="PANTHER" id="PTHR43806">
    <property type="entry name" value="PEPTIDASE S8"/>
    <property type="match status" value="1"/>
</dbReference>
<dbReference type="PROSITE" id="PS51892">
    <property type="entry name" value="SUBTILASE"/>
    <property type="match status" value="1"/>
</dbReference>
<comment type="caution">
    <text evidence="9">The sequence shown here is derived from an EMBL/GenBank/DDBJ whole genome shotgun (WGS) entry which is preliminary data.</text>
</comment>
<evidence type="ECO:0000256" key="3">
    <source>
        <dbReference type="ARBA" id="ARBA00022801"/>
    </source>
</evidence>
<sequence>MPVPARIPTRALALGAAALTLTLAAPAQAAVPAATAGPAVHVDALRWVDGQPRLESRTATSSAAAARLVRSLDADPAVSDAQVRTTYQLTPTVTSTPVASPARRLLATDPYLRYAYHLSAVDAFAAWPTTQGAGVKVAVLDSGVDGTQPDLVGRVQQIGNFTRETSDIVVEHGTEVATVVAGAYGNGVGAAGVAPSVTVLAGKVCAKDGCPSDAVVAGITAAVRAGADVVNLSLGGPDYNRTTAAAVDWAVSQGVVVVASAGNSGDTGNPLEYPAGYPGVVSVSASLQSGAAAPWAQHNASVDLSAPGEKVLAGDPAEGGAHAYVLATGTSFSAPQVAAAAALLRAVAPTADAATVEGWLTRTAVRQAWPDGYGAGMLDVAAAVQAARAAQPSPSPGTTSPGTTAPSGTVSVPRARRALRPVPVVVTP</sequence>
<feature type="chain" id="PRO_5046514875" evidence="7">
    <location>
        <begin position="30"/>
        <end position="428"/>
    </location>
</feature>
<keyword evidence="10" id="KW-1185">Reference proteome</keyword>
<dbReference type="PROSITE" id="PS00138">
    <property type="entry name" value="SUBTILASE_SER"/>
    <property type="match status" value="1"/>
</dbReference>
<evidence type="ECO:0000256" key="5">
    <source>
        <dbReference type="PROSITE-ProRule" id="PRU01240"/>
    </source>
</evidence>
<dbReference type="EMBL" id="JBFNQN010000004">
    <property type="protein sequence ID" value="MEW9264583.1"/>
    <property type="molecule type" value="Genomic_DNA"/>
</dbReference>
<protein>
    <submittedName>
        <fullName evidence="9">S8 family serine peptidase</fullName>
    </submittedName>
</protein>
<feature type="active site" description="Charge relay system" evidence="5">
    <location>
        <position position="141"/>
    </location>
</feature>
<dbReference type="Pfam" id="PF00082">
    <property type="entry name" value="Peptidase_S8"/>
    <property type="match status" value="1"/>
</dbReference>
<dbReference type="RefSeq" id="WP_367637332.1">
    <property type="nucleotide sequence ID" value="NZ_JBFNQN010000004.1"/>
</dbReference>
<keyword evidence="3 5" id="KW-0378">Hydrolase</keyword>
<dbReference type="InterPro" id="IPR023828">
    <property type="entry name" value="Peptidase_S8_Ser-AS"/>
</dbReference>
<comment type="similarity">
    <text evidence="1 5">Belongs to the peptidase S8 family.</text>
</comment>
<dbReference type="InterPro" id="IPR000209">
    <property type="entry name" value="Peptidase_S8/S53_dom"/>
</dbReference>
<evidence type="ECO:0000313" key="10">
    <source>
        <dbReference type="Proteomes" id="UP001555826"/>
    </source>
</evidence>
<dbReference type="SUPFAM" id="SSF52743">
    <property type="entry name" value="Subtilisin-like"/>
    <property type="match status" value="1"/>
</dbReference>
<proteinExistence type="inferred from homology"/>
<feature type="compositionally biased region" description="Low complexity" evidence="6">
    <location>
        <begin position="388"/>
        <end position="413"/>
    </location>
</feature>
<keyword evidence="7" id="KW-0732">Signal</keyword>
<feature type="region of interest" description="Disordered" evidence="6">
    <location>
        <begin position="388"/>
        <end position="428"/>
    </location>
</feature>
<evidence type="ECO:0000256" key="4">
    <source>
        <dbReference type="ARBA" id="ARBA00022825"/>
    </source>
</evidence>
<evidence type="ECO:0000256" key="7">
    <source>
        <dbReference type="SAM" id="SignalP"/>
    </source>
</evidence>
<reference evidence="9 10" key="1">
    <citation type="submission" date="2024-07" db="EMBL/GenBank/DDBJ databases">
        <authorList>
            <person name="Thanompreechachai J."/>
            <person name="Duangmal K."/>
        </authorList>
    </citation>
    <scope>NUCLEOTIDE SEQUENCE [LARGE SCALE GENOMIC DNA]</scope>
    <source>
        <strain evidence="9 10">KCTC 19886</strain>
    </source>
</reference>
<evidence type="ECO:0000256" key="1">
    <source>
        <dbReference type="ARBA" id="ARBA00011073"/>
    </source>
</evidence>
<evidence type="ECO:0000313" key="9">
    <source>
        <dbReference type="EMBL" id="MEW9264583.1"/>
    </source>
</evidence>
<dbReference type="InterPro" id="IPR036852">
    <property type="entry name" value="Peptidase_S8/S53_dom_sf"/>
</dbReference>
<organism evidence="9 10">
    <name type="scientific">Kineococcus endophyticus</name>
    <dbReference type="NCBI Taxonomy" id="1181883"/>
    <lineage>
        <taxon>Bacteria</taxon>
        <taxon>Bacillati</taxon>
        <taxon>Actinomycetota</taxon>
        <taxon>Actinomycetes</taxon>
        <taxon>Kineosporiales</taxon>
        <taxon>Kineosporiaceae</taxon>
        <taxon>Kineococcus</taxon>
    </lineage>
</organism>
<dbReference type="PRINTS" id="PR00723">
    <property type="entry name" value="SUBTILISIN"/>
</dbReference>
<name>A0ABV3P4N8_9ACTN</name>
<evidence type="ECO:0000256" key="2">
    <source>
        <dbReference type="ARBA" id="ARBA00022670"/>
    </source>
</evidence>
<keyword evidence="4 5" id="KW-0720">Serine protease</keyword>
<evidence type="ECO:0000259" key="8">
    <source>
        <dbReference type="Pfam" id="PF00082"/>
    </source>
</evidence>
<dbReference type="PANTHER" id="PTHR43806:SF11">
    <property type="entry name" value="CEREVISIN-RELATED"/>
    <property type="match status" value="1"/>
</dbReference>
<feature type="domain" description="Peptidase S8/S53" evidence="8">
    <location>
        <begin position="132"/>
        <end position="376"/>
    </location>
</feature>
<keyword evidence="2 5" id="KW-0645">Protease</keyword>
<gene>
    <name evidence="9" type="ORF">AB1207_07480</name>
</gene>
<feature type="active site" description="Charge relay system" evidence="5">
    <location>
        <position position="172"/>
    </location>
</feature>